<evidence type="ECO:0000313" key="16">
    <source>
        <dbReference type="EMBL" id="NXJ06362.1"/>
    </source>
</evidence>
<feature type="region of interest" description="Disordered" evidence="14">
    <location>
        <begin position="325"/>
        <end position="347"/>
    </location>
</feature>
<evidence type="ECO:0000256" key="7">
    <source>
        <dbReference type="ARBA" id="ARBA00022490"/>
    </source>
</evidence>
<comment type="subcellular location">
    <subcellularLocation>
        <location evidence="3">Cell membrane</location>
        <topology evidence="3">Peripheral membrane protein</topology>
        <orientation evidence="3">Cytoplasmic side</orientation>
    </subcellularLocation>
    <subcellularLocation>
        <location evidence="2">Cytoplasm</location>
        <location evidence="2">Cytoskeleton</location>
    </subcellularLocation>
    <subcellularLocation>
        <location evidence="1">Cytoplasmic vesicle membrane</location>
        <topology evidence="1">Peripheral membrane protein</topology>
        <orientation evidence="1">Cytoplasmic side</orientation>
    </subcellularLocation>
</comment>
<dbReference type="GO" id="GO:0005856">
    <property type="term" value="C:cytoskeleton"/>
    <property type="evidence" value="ECO:0007669"/>
    <property type="project" value="UniProtKB-SubCell"/>
</dbReference>
<reference evidence="16 17" key="1">
    <citation type="submission" date="2019-09" db="EMBL/GenBank/DDBJ databases">
        <title>Bird 10,000 Genomes (B10K) Project - Family phase.</title>
        <authorList>
            <person name="Zhang G."/>
        </authorList>
    </citation>
    <scope>NUCLEOTIDE SEQUENCE [LARGE SCALE GENOMIC DNA]</scope>
    <source>
        <strain evidence="16">B10K-DU-001-53</strain>
        <tissue evidence="16">Muscle</tissue>
    </source>
</reference>
<dbReference type="GO" id="GO:0051295">
    <property type="term" value="P:establishment of meiotic spindle localization"/>
    <property type="evidence" value="ECO:0007669"/>
    <property type="project" value="TreeGrafter"/>
</dbReference>
<keyword evidence="13" id="KW-0968">Cytoplasmic vesicle</keyword>
<dbReference type="GO" id="GO:0005886">
    <property type="term" value="C:plasma membrane"/>
    <property type="evidence" value="ECO:0007669"/>
    <property type="project" value="UniProtKB-SubCell"/>
</dbReference>
<evidence type="ECO:0000256" key="5">
    <source>
        <dbReference type="ARBA" id="ARBA00022448"/>
    </source>
</evidence>
<keyword evidence="17" id="KW-1185">Reference proteome</keyword>
<dbReference type="SMART" id="SM00750">
    <property type="entry name" value="KIND"/>
    <property type="match status" value="1"/>
</dbReference>
<evidence type="ECO:0000256" key="8">
    <source>
        <dbReference type="ARBA" id="ARBA00022737"/>
    </source>
</evidence>
<evidence type="ECO:0000313" key="17">
    <source>
        <dbReference type="Proteomes" id="UP000522663"/>
    </source>
</evidence>
<evidence type="ECO:0000256" key="12">
    <source>
        <dbReference type="ARBA" id="ARBA00023212"/>
    </source>
</evidence>
<keyword evidence="9" id="KW-0653">Protein transport</keyword>
<dbReference type="Gene3D" id="1.10.510.10">
    <property type="entry name" value="Transferase(Phosphotransferase) domain 1"/>
    <property type="match status" value="1"/>
</dbReference>
<organism evidence="16 17">
    <name type="scientific">Odontophorus gujanensis</name>
    <name type="common">marbled wood quail</name>
    <dbReference type="NCBI Taxonomy" id="886794"/>
    <lineage>
        <taxon>Eukaryota</taxon>
        <taxon>Metazoa</taxon>
        <taxon>Chordata</taxon>
        <taxon>Craniata</taxon>
        <taxon>Vertebrata</taxon>
        <taxon>Euteleostomi</taxon>
        <taxon>Archelosauria</taxon>
        <taxon>Archosauria</taxon>
        <taxon>Dinosauria</taxon>
        <taxon>Saurischia</taxon>
        <taxon>Theropoda</taxon>
        <taxon>Coelurosauria</taxon>
        <taxon>Aves</taxon>
        <taxon>Neognathae</taxon>
        <taxon>Galloanserae</taxon>
        <taxon>Galliformes</taxon>
        <taxon>Odontophoridae</taxon>
        <taxon>Odontophorus</taxon>
    </lineage>
</organism>
<keyword evidence="8" id="KW-0677">Repeat</keyword>
<keyword evidence="6" id="KW-1003">Cell membrane</keyword>
<dbReference type="GO" id="GO:0005938">
    <property type="term" value="C:cell cortex"/>
    <property type="evidence" value="ECO:0007669"/>
    <property type="project" value="TreeGrafter"/>
</dbReference>
<evidence type="ECO:0000256" key="2">
    <source>
        <dbReference type="ARBA" id="ARBA00004245"/>
    </source>
</evidence>
<dbReference type="GO" id="GO:0030659">
    <property type="term" value="C:cytoplasmic vesicle membrane"/>
    <property type="evidence" value="ECO:0007669"/>
    <property type="project" value="UniProtKB-SubCell"/>
</dbReference>
<dbReference type="AlphaFoldDB" id="A0A7K9Y8K2"/>
<dbReference type="GO" id="GO:0045010">
    <property type="term" value="P:actin nucleation"/>
    <property type="evidence" value="ECO:0007669"/>
    <property type="project" value="InterPro"/>
</dbReference>
<feature type="non-terminal residue" evidence="16">
    <location>
        <position position="1"/>
    </location>
</feature>
<comment type="similarity">
    <text evidence="4">Belongs to the spire family.</text>
</comment>
<dbReference type="OrthoDB" id="10043757at2759"/>
<evidence type="ECO:0000256" key="4">
    <source>
        <dbReference type="ARBA" id="ARBA00010956"/>
    </source>
</evidence>
<dbReference type="GO" id="GO:0003779">
    <property type="term" value="F:actin binding"/>
    <property type="evidence" value="ECO:0007669"/>
    <property type="project" value="UniProtKB-KW"/>
</dbReference>
<dbReference type="GO" id="GO:0030041">
    <property type="term" value="P:actin filament polymerization"/>
    <property type="evidence" value="ECO:0007669"/>
    <property type="project" value="TreeGrafter"/>
</dbReference>
<evidence type="ECO:0000256" key="9">
    <source>
        <dbReference type="ARBA" id="ARBA00022927"/>
    </source>
</evidence>
<accession>A0A7K9Y8K2</accession>
<sequence>MESPCCEQKTVKISLAEILRCFEHPISEEQAWAICFQCCCRMKELAQGLYPSLHSVFIKGPGSIFIHADGTISFRVYHKSGKNINLLCFLGFCLQLLEYLGVVIYEALDWGIDSQVERELSDPLDRLLCLMLKLDDEGMKPTVTLQDVIKACEDHLSMPSEATSHYKMTCRSLFTEFMELQKLVSIIQSAKEVYVTSPLIYYAFYLHRASLWPSIICELQNGVKLRKATERPHHPAPLKEHTYSPYELLLDDIRHKRYKLRKVSDHKALVKQCHCCKSISVIIAFVLQLLALCRAMLCLQVLEWKLKECVPQEPTLHKQLMAEIKQPRKLQPSSARENSRGPKGICN</sequence>
<feature type="domain" description="KIND" evidence="15">
    <location>
        <begin position="13"/>
        <end position="180"/>
    </location>
</feature>
<dbReference type="EMBL" id="VXAB01003350">
    <property type="protein sequence ID" value="NXJ06362.1"/>
    <property type="molecule type" value="Genomic_DNA"/>
</dbReference>
<dbReference type="GO" id="GO:0051639">
    <property type="term" value="P:actin filament network formation"/>
    <property type="evidence" value="ECO:0007669"/>
    <property type="project" value="TreeGrafter"/>
</dbReference>
<dbReference type="PROSITE" id="PS51377">
    <property type="entry name" value="KIND"/>
    <property type="match status" value="1"/>
</dbReference>
<keyword evidence="12" id="KW-0206">Cytoskeleton</keyword>
<keyword evidence="10" id="KW-0472">Membrane</keyword>
<evidence type="ECO:0000256" key="11">
    <source>
        <dbReference type="ARBA" id="ARBA00023203"/>
    </source>
</evidence>
<proteinExistence type="inferred from homology"/>
<dbReference type="GO" id="GO:0015031">
    <property type="term" value="P:protein transport"/>
    <property type="evidence" value="ECO:0007669"/>
    <property type="project" value="UniProtKB-KW"/>
</dbReference>
<dbReference type="PANTHER" id="PTHR21345:SF9">
    <property type="entry name" value="KIND DOMAIN-CONTAINING PROTEIN"/>
    <property type="match status" value="1"/>
</dbReference>
<name>A0A7K9Y8K2_9GALL</name>
<dbReference type="PANTHER" id="PTHR21345">
    <property type="entry name" value="SPIRE"/>
    <property type="match status" value="1"/>
</dbReference>
<evidence type="ECO:0000256" key="14">
    <source>
        <dbReference type="SAM" id="MobiDB-lite"/>
    </source>
</evidence>
<keyword evidence="5" id="KW-0813">Transport</keyword>
<evidence type="ECO:0000256" key="1">
    <source>
        <dbReference type="ARBA" id="ARBA00004180"/>
    </source>
</evidence>
<evidence type="ECO:0000256" key="10">
    <source>
        <dbReference type="ARBA" id="ARBA00023136"/>
    </source>
</evidence>
<dbReference type="GO" id="GO:0036089">
    <property type="term" value="P:cleavage furrow formation"/>
    <property type="evidence" value="ECO:0007669"/>
    <property type="project" value="TreeGrafter"/>
</dbReference>
<evidence type="ECO:0000256" key="3">
    <source>
        <dbReference type="ARBA" id="ARBA00004413"/>
    </source>
</evidence>
<dbReference type="InterPro" id="IPR029901">
    <property type="entry name" value="Spire"/>
</dbReference>
<keyword evidence="11" id="KW-0009">Actin-binding</keyword>
<dbReference type="InterPro" id="IPR011019">
    <property type="entry name" value="KIND_dom"/>
</dbReference>
<comment type="caution">
    <text evidence="16">The sequence shown here is derived from an EMBL/GenBank/DDBJ whole genome shotgun (WGS) entry which is preliminary data.</text>
</comment>
<protein>
    <submittedName>
        <fullName evidence="16">SPIR1 protein</fullName>
    </submittedName>
</protein>
<dbReference type="Proteomes" id="UP000522663">
    <property type="component" value="Unassembled WGS sequence"/>
</dbReference>
<dbReference type="Pfam" id="PF16474">
    <property type="entry name" value="KIND"/>
    <property type="match status" value="2"/>
</dbReference>
<dbReference type="GO" id="GO:0048193">
    <property type="term" value="P:Golgi vesicle transport"/>
    <property type="evidence" value="ECO:0007669"/>
    <property type="project" value="TreeGrafter"/>
</dbReference>
<dbReference type="GO" id="GO:0040038">
    <property type="term" value="P:polar body extrusion after meiotic divisions"/>
    <property type="evidence" value="ECO:0007669"/>
    <property type="project" value="TreeGrafter"/>
</dbReference>
<dbReference type="GO" id="GO:0008017">
    <property type="term" value="F:microtubule binding"/>
    <property type="evidence" value="ECO:0007669"/>
    <property type="project" value="TreeGrafter"/>
</dbReference>
<evidence type="ECO:0000256" key="13">
    <source>
        <dbReference type="ARBA" id="ARBA00023329"/>
    </source>
</evidence>
<feature type="non-terminal residue" evidence="16">
    <location>
        <position position="347"/>
    </location>
</feature>
<gene>
    <name evidence="16" type="primary">Spire1_1</name>
    <name evidence="16" type="ORF">ODOGUJ_R12299</name>
</gene>
<evidence type="ECO:0000256" key="6">
    <source>
        <dbReference type="ARBA" id="ARBA00022475"/>
    </source>
</evidence>
<keyword evidence="7" id="KW-0963">Cytoplasm</keyword>
<evidence type="ECO:0000259" key="15">
    <source>
        <dbReference type="PROSITE" id="PS51377"/>
    </source>
</evidence>